<dbReference type="EMBL" id="LBMM01026637">
    <property type="protein sequence ID" value="KMQ82294.1"/>
    <property type="molecule type" value="Genomic_DNA"/>
</dbReference>
<dbReference type="STRING" id="67767.A0A0J7JVY3"/>
<organism evidence="1 2">
    <name type="scientific">Lasius niger</name>
    <name type="common">Black garden ant</name>
    <dbReference type="NCBI Taxonomy" id="67767"/>
    <lineage>
        <taxon>Eukaryota</taxon>
        <taxon>Metazoa</taxon>
        <taxon>Ecdysozoa</taxon>
        <taxon>Arthropoda</taxon>
        <taxon>Hexapoda</taxon>
        <taxon>Insecta</taxon>
        <taxon>Pterygota</taxon>
        <taxon>Neoptera</taxon>
        <taxon>Endopterygota</taxon>
        <taxon>Hymenoptera</taxon>
        <taxon>Apocrita</taxon>
        <taxon>Aculeata</taxon>
        <taxon>Formicoidea</taxon>
        <taxon>Formicidae</taxon>
        <taxon>Formicinae</taxon>
        <taxon>Lasius</taxon>
        <taxon>Lasius</taxon>
    </lineage>
</organism>
<accession>A0A0J7JVY3</accession>
<feature type="non-terminal residue" evidence="1">
    <location>
        <position position="162"/>
    </location>
</feature>
<dbReference type="OrthoDB" id="7695407at2759"/>
<dbReference type="PaxDb" id="67767-A0A0J7JVY3"/>
<sequence>MILLLEGRLSLRGFRVAPPRLEGFLDQIVPRYTLCQFRSHFRVAPTTANELENRLAPLLVRAGVEERLPIKPRTQILVCIWILANPDSYRSMEVQFGMGKSSLHHCFVRVIHSLCDIASEVICRPEGHNINRIKEAFKAKAGMPDVIGAIDGSHIEIEAPKV</sequence>
<reference evidence="1 2" key="1">
    <citation type="submission" date="2015-04" db="EMBL/GenBank/DDBJ databases">
        <title>Lasius niger genome sequencing.</title>
        <authorList>
            <person name="Konorov E.A."/>
            <person name="Nikitin M.A."/>
            <person name="Kirill M.V."/>
            <person name="Chang P."/>
        </authorList>
    </citation>
    <scope>NUCLEOTIDE SEQUENCE [LARGE SCALE GENOMIC DNA]</scope>
    <source>
        <tissue evidence="1">Whole</tissue>
    </source>
</reference>
<proteinExistence type="predicted"/>
<name>A0A0J7JVY3_LASNI</name>
<comment type="caution">
    <text evidence="1">The sequence shown here is derived from an EMBL/GenBank/DDBJ whole genome shotgun (WGS) entry which is preliminary data.</text>
</comment>
<evidence type="ECO:0000313" key="1">
    <source>
        <dbReference type="EMBL" id="KMQ82294.1"/>
    </source>
</evidence>
<dbReference type="AlphaFoldDB" id="A0A0J7JVY3"/>
<gene>
    <name evidence="1" type="ORF">RF55_23474</name>
</gene>
<protein>
    <submittedName>
        <fullName evidence="1">Nuclease harbi1</fullName>
    </submittedName>
</protein>
<dbReference type="Proteomes" id="UP000036403">
    <property type="component" value="Unassembled WGS sequence"/>
</dbReference>
<evidence type="ECO:0000313" key="2">
    <source>
        <dbReference type="Proteomes" id="UP000036403"/>
    </source>
</evidence>
<keyword evidence="2" id="KW-1185">Reference proteome</keyword>